<sequence length="62" mass="6964">MLVLVKKAAEAIASSYLEAGDLVRIGDRRGDGFSWRAFAMPRWGRCTWETRSNSRRAWSGCG</sequence>
<reference evidence="1 2" key="1">
    <citation type="submission" date="2015-07" db="EMBL/GenBank/DDBJ databases">
        <authorList>
            <person name="Noorani M."/>
        </authorList>
    </citation>
    <scope>NUCLEOTIDE SEQUENCE [LARGE SCALE GENOMIC DNA]</scope>
    <source>
        <strain evidence="1 2">NRRL B-24567</strain>
    </source>
</reference>
<evidence type="ECO:0000313" key="1">
    <source>
        <dbReference type="EMBL" id="KOT28304.1"/>
    </source>
</evidence>
<dbReference type="EMBL" id="LGCN01000259">
    <property type="protein sequence ID" value="KOT28304.1"/>
    <property type="molecule type" value="Genomic_DNA"/>
</dbReference>
<dbReference type="Proteomes" id="UP000037773">
    <property type="component" value="Unassembled WGS sequence"/>
</dbReference>
<comment type="caution">
    <text evidence="1">The sequence shown here is derived from an EMBL/GenBank/DDBJ whole genome shotgun (WGS) entry which is preliminary data.</text>
</comment>
<evidence type="ECO:0000313" key="2">
    <source>
        <dbReference type="Proteomes" id="UP000037773"/>
    </source>
</evidence>
<gene>
    <name evidence="1" type="ORF">ADK41_35850</name>
</gene>
<dbReference type="PATRIC" id="fig|36816.3.peg.7789"/>
<protein>
    <submittedName>
        <fullName evidence="1">Uncharacterized protein</fullName>
    </submittedName>
</protein>
<keyword evidence="2" id="KW-1185">Reference proteome</keyword>
<organism evidence="1 2">
    <name type="scientific">Streptomyces caelestis</name>
    <dbReference type="NCBI Taxonomy" id="36816"/>
    <lineage>
        <taxon>Bacteria</taxon>
        <taxon>Bacillati</taxon>
        <taxon>Actinomycetota</taxon>
        <taxon>Actinomycetes</taxon>
        <taxon>Kitasatosporales</taxon>
        <taxon>Streptomycetaceae</taxon>
        <taxon>Streptomyces</taxon>
    </lineage>
</organism>
<proteinExistence type="predicted"/>
<name>A0A0M8QJ27_9ACTN</name>
<accession>A0A0M8QJ27</accession>
<dbReference type="AlphaFoldDB" id="A0A0M8QJ27"/>